<dbReference type="CDD" id="cd17291">
    <property type="entry name" value="RMtype1_S_MgeORF438P-TRD-CR_like"/>
    <property type="match status" value="1"/>
</dbReference>
<evidence type="ECO:0000259" key="10">
    <source>
        <dbReference type="Pfam" id="PF02384"/>
    </source>
</evidence>
<dbReference type="InterPro" id="IPR003356">
    <property type="entry name" value="DNA_methylase_A-5"/>
</dbReference>
<dbReference type="PANTHER" id="PTHR42933:SF3">
    <property type="entry name" value="TYPE I RESTRICTION ENZYME MJAVIII METHYLASE SUBUNIT"/>
    <property type="match status" value="1"/>
</dbReference>
<dbReference type="EMBL" id="MN740490">
    <property type="protein sequence ID" value="QHU29506.1"/>
    <property type="molecule type" value="Genomic_DNA"/>
</dbReference>
<keyword evidence="5" id="KW-0949">S-adenosyl-L-methionine</keyword>
<dbReference type="GO" id="GO:0008170">
    <property type="term" value="F:N-methyltransferase activity"/>
    <property type="evidence" value="ECO:0007669"/>
    <property type="project" value="InterPro"/>
</dbReference>
<evidence type="ECO:0000256" key="2">
    <source>
        <dbReference type="ARBA" id="ARBA00011900"/>
    </source>
</evidence>
<reference evidence="11" key="1">
    <citation type="journal article" date="2020" name="Nature">
        <title>Giant virus diversity and host interactions through global metagenomics.</title>
        <authorList>
            <person name="Schulz F."/>
            <person name="Roux S."/>
            <person name="Paez-Espino D."/>
            <person name="Jungbluth S."/>
            <person name="Walsh D.A."/>
            <person name="Denef V.J."/>
            <person name="McMahon K.D."/>
            <person name="Konstantinidis K.T."/>
            <person name="Eloe-Fadrosh E.A."/>
            <person name="Kyrpides N.C."/>
            <person name="Woyke T."/>
        </authorList>
    </citation>
    <scope>NUCLEOTIDE SEQUENCE</scope>
    <source>
        <strain evidence="11">GVMAG-M-3300027804-48</strain>
    </source>
</reference>
<dbReference type="GO" id="GO:0009307">
    <property type="term" value="P:DNA restriction-modification system"/>
    <property type="evidence" value="ECO:0007669"/>
    <property type="project" value="UniProtKB-KW"/>
</dbReference>
<dbReference type="InterPro" id="IPR051537">
    <property type="entry name" value="DNA_Adenine_Mtase"/>
</dbReference>
<keyword evidence="6" id="KW-0680">Restriction system</keyword>
<sequence length="857" mass="98501">MNNKSLEELIEFCKEKEINYLTKAKKPMAKKTILSNLKKLGFLVDINDEDDDLNTETTDIDLIIKRTHNYLYKSAGIVGSKAQNDIMRVLILKIFNILLSKNNPYLLSVLDDANINDKCLIKQAKIDKYKSYIYDISIFLKDHSNIKNDWNNFIKDFMSRLFDNIYIPEDANFNTPNDYDITRLIKIISNFKITDDFINDFFMKNGDIHESFLKYQGKVNSKELGQFFTPRIIIKSLLNECGFKEIILNKEGSNFSLCDLCLGTGGLLCYTYNYCKDKINPSKIYGCDIEKDTIKFGSASLMLATNQYNPNIIRCNALIENPYLFNKEEDKFDIIIINPPFGTKNKYKDLNKLFDNYKNRIAPNSEIEFKDIYPISSNTGTTLFIQLIIYSLKKDGVACVILPDGEVMTSTNNLTIRKFILDNCQILKIVNIKGGLFTNTGIKTKALFIKKCNNDNYNQEIEFIELNETVKILGNKKLNDKIQFSFEDNKKELTYINPNIEIKKLGEVCTLKNGANITKDKLINGDYPVIGGGQKPLGYHNEYNVAENTIIISKDGAYAGYISKYNSKIFVSNHGIYIDTINNITLKDYIYYYLKSIQKLIYELQSGAGQPGIKKEQLEELEIRIPSLEVQHNIVEYLDMIYEKTVKLNSEKIENIKNLNKQYLNMNIKTQIVFKTLGEIFTLNGNGSTNSKDITNSGEYPFYRASCNNPSGTHSNYDFDGNEYLLIIKSGGCANKPISNDYGIGKVFIVNGKCAANIAVFQLLLKNEEIYNIKYLYYYLIHIQSKIQELALYCTNNGNIDMKELMNLEIPIPTIEKQKELVEYLEFNDNLIKTLEQEIEINKNKAELLFKEIIYNP</sequence>
<dbReference type="PROSITE" id="PS00092">
    <property type="entry name" value="N6_MTASE"/>
    <property type="match status" value="1"/>
</dbReference>
<dbReference type="PANTHER" id="PTHR42933">
    <property type="entry name" value="SLR6095 PROTEIN"/>
    <property type="match status" value="1"/>
</dbReference>
<dbReference type="Gene3D" id="3.40.50.150">
    <property type="entry name" value="Vaccinia Virus protein VP39"/>
    <property type="match status" value="1"/>
</dbReference>
<organism evidence="11">
    <name type="scientific">viral metagenome</name>
    <dbReference type="NCBI Taxonomy" id="1070528"/>
    <lineage>
        <taxon>unclassified sequences</taxon>
        <taxon>metagenomes</taxon>
        <taxon>organismal metagenomes</taxon>
    </lineage>
</organism>
<accession>A0A6C0LET3</accession>
<evidence type="ECO:0000256" key="4">
    <source>
        <dbReference type="ARBA" id="ARBA00022679"/>
    </source>
</evidence>
<evidence type="ECO:0000259" key="9">
    <source>
        <dbReference type="Pfam" id="PF01420"/>
    </source>
</evidence>
<dbReference type="GO" id="GO:0009007">
    <property type="term" value="F:site-specific DNA-methyltransferase (adenine-specific) activity"/>
    <property type="evidence" value="ECO:0007669"/>
    <property type="project" value="UniProtKB-EC"/>
</dbReference>
<feature type="domain" description="Type I restriction modification DNA specificity" evidence="9">
    <location>
        <begin position="674"/>
        <end position="840"/>
    </location>
</feature>
<evidence type="ECO:0000256" key="7">
    <source>
        <dbReference type="ARBA" id="ARBA00023125"/>
    </source>
</evidence>
<evidence type="ECO:0000256" key="6">
    <source>
        <dbReference type="ARBA" id="ARBA00022747"/>
    </source>
</evidence>
<keyword evidence="7" id="KW-0238">DNA-binding</keyword>
<dbReference type="SUPFAM" id="SSF53335">
    <property type="entry name" value="S-adenosyl-L-methionine-dependent methyltransferases"/>
    <property type="match status" value="1"/>
</dbReference>
<dbReference type="PRINTS" id="PR00507">
    <property type="entry name" value="N12N6MTFRASE"/>
</dbReference>
<dbReference type="EC" id="2.1.1.72" evidence="2"/>
<dbReference type="GO" id="GO:0003677">
    <property type="term" value="F:DNA binding"/>
    <property type="evidence" value="ECO:0007669"/>
    <property type="project" value="UniProtKB-KW"/>
</dbReference>
<evidence type="ECO:0000256" key="8">
    <source>
        <dbReference type="ARBA" id="ARBA00047942"/>
    </source>
</evidence>
<dbReference type="InterPro" id="IPR000055">
    <property type="entry name" value="Restrct_endonuc_typeI_TRD"/>
</dbReference>
<dbReference type="Gene3D" id="3.90.220.20">
    <property type="entry name" value="DNA methylase specificity domains"/>
    <property type="match status" value="2"/>
</dbReference>
<keyword evidence="4" id="KW-0808">Transferase</keyword>
<protein>
    <recommendedName>
        <fullName evidence="2">site-specific DNA-methyltransferase (adenine-specific)</fullName>
        <ecNumber evidence="2">2.1.1.72</ecNumber>
    </recommendedName>
</protein>
<dbReference type="Pfam" id="PF01420">
    <property type="entry name" value="Methylase_S"/>
    <property type="match status" value="1"/>
</dbReference>
<evidence type="ECO:0000256" key="1">
    <source>
        <dbReference type="ARBA" id="ARBA00010923"/>
    </source>
</evidence>
<dbReference type="InterPro" id="IPR002052">
    <property type="entry name" value="DNA_methylase_N6_adenine_CS"/>
</dbReference>
<evidence type="ECO:0000256" key="5">
    <source>
        <dbReference type="ARBA" id="ARBA00022691"/>
    </source>
</evidence>
<comment type="catalytic activity">
    <reaction evidence="8">
        <text>a 2'-deoxyadenosine in DNA + S-adenosyl-L-methionine = an N(6)-methyl-2'-deoxyadenosine in DNA + S-adenosyl-L-homocysteine + H(+)</text>
        <dbReference type="Rhea" id="RHEA:15197"/>
        <dbReference type="Rhea" id="RHEA-COMP:12418"/>
        <dbReference type="Rhea" id="RHEA-COMP:12419"/>
        <dbReference type="ChEBI" id="CHEBI:15378"/>
        <dbReference type="ChEBI" id="CHEBI:57856"/>
        <dbReference type="ChEBI" id="CHEBI:59789"/>
        <dbReference type="ChEBI" id="CHEBI:90615"/>
        <dbReference type="ChEBI" id="CHEBI:90616"/>
        <dbReference type="EC" id="2.1.1.72"/>
    </reaction>
</comment>
<dbReference type="SUPFAM" id="SSF116734">
    <property type="entry name" value="DNA methylase specificity domain"/>
    <property type="match status" value="2"/>
</dbReference>
<proteinExistence type="inferred from homology"/>
<keyword evidence="3" id="KW-0489">Methyltransferase</keyword>
<dbReference type="AlphaFoldDB" id="A0A6C0LET3"/>
<evidence type="ECO:0000313" key="11">
    <source>
        <dbReference type="EMBL" id="QHU29506.1"/>
    </source>
</evidence>
<name>A0A6C0LET3_9ZZZZ</name>
<evidence type="ECO:0000256" key="3">
    <source>
        <dbReference type="ARBA" id="ARBA00022603"/>
    </source>
</evidence>
<dbReference type="InterPro" id="IPR044946">
    <property type="entry name" value="Restrct_endonuc_typeI_TRD_sf"/>
</dbReference>
<feature type="domain" description="DNA methylase adenine-specific" evidence="10">
    <location>
        <begin position="206"/>
        <end position="507"/>
    </location>
</feature>
<comment type="similarity">
    <text evidence="1">Belongs to the type-I restriction system S methylase family.</text>
</comment>
<dbReference type="InterPro" id="IPR029063">
    <property type="entry name" value="SAM-dependent_MTases_sf"/>
</dbReference>
<dbReference type="GO" id="GO:0032259">
    <property type="term" value="P:methylation"/>
    <property type="evidence" value="ECO:0007669"/>
    <property type="project" value="UniProtKB-KW"/>
</dbReference>
<dbReference type="Pfam" id="PF02384">
    <property type="entry name" value="N6_Mtase"/>
    <property type="match status" value="1"/>
</dbReference>